<dbReference type="RefSeq" id="WP_112141868.1">
    <property type="nucleotide sequence ID" value="NZ_PGTO01000001.1"/>
</dbReference>
<dbReference type="InterPro" id="IPR002901">
    <property type="entry name" value="MGlyc_endo_b_GlcNAc-like_dom"/>
</dbReference>
<comment type="caution">
    <text evidence="2">The sequence shown here is derived from an EMBL/GenBank/DDBJ whole genome shotgun (WGS) entry which is preliminary data.</text>
</comment>
<dbReference type="OrthoDB" id="9788155at2"/>
<dbReference type="Pfam" id="PF01832">
    <property type="entry name" value="Glucosaminidase"/>
    <property type="match status" value="1"/>
</dbReference>
<feature type="domain" description="Mannosyl-glycoprotein endo-beta-N-acetylglucosamidase-like" evidence="1">
    <location>
        <begin position="128"/>
        <end position="251"/>
    </location>
</feature>
<evidence type="ECO:0000313" key="3">
    <source>
        <dbReference type="Proteomes" id="UP000251075"/>
    </source>
</evidence>
<accession>A0A364P2Q5</accession>
<dbReference type="EMBL" id="PGTO01000001">
    <property type="protein sequence ID" value="RAU23638.1"/>
    <property type="molecule type" value="Genomic_DNA"/>
</dbReference>
<dbReference type="PANTHER" id="PTHR40572">
    <property type="entry name" value="PROTEIN BAX"/>
    <property type="match status" value="1"/>
</dbReference>
<evidence type="ECO:0000313" key="2">
    <source>
        <dbReference type="EMBL" id="RAU23638.1"/>
    </source>
</evidence>
<dbReference type="PANTHER" id="PTHR40572:SF1">
    <property type="entry name" value="PROTEIN BAX"/>
    <property type="match status" value="1"/>
</dbReference>
<dbReference type="Proteomes" id="UP000251075">
    <property type="component" value="Unassembled WGS sequence"/>
</dbReference>
<sequence length="283" mass="31123">MVLQGSRPPVRIAERAMPSAAETAYLSREDISSAARLDRAFQRMGYSLDDVGQGLTDVPPLFLAQVPKDLDDLPDTDTKKAVFLRVMLPLVLAVDEEIANDRARLLDLAARKSAGQSLSPSDSQWLNALARRYDVEDGNLKKLISRVDVVPPSLALAQSAEESGWGTSQLVRRSQNLFGHTVEVPGEETAMRNFASLYEAVRAYVHNLNTHRAYDELRRARATARARGIAPDGQALVAALHGYSERGDAYVGTIRALMRRNDLVRFDRARLGRALPGRMASAS</sequence>
<proteinExistence type="predicted"/>
<name>A0A364P2Q5_9PROT</name>
<evidence type="ECO:0000259" key="1">
    <source>
        <dbReference type="SMART" id="SM00047"/>
    </source>
</evidence>
<dbReference type="AlphaFoldDB" id="A0A364P2Q5"/>
<dbReference type="SMART" id="SM00047">
    <property type="entry name" value="LYZ2"/>
    <property type="match status" value="1"/>
</dbReference>
<keyword evidence="3" id="KW-1185">Reference proteome</keyword>
<organism evidence="2 3">
    <name type="scientific">Paramagnetospirillum kuznetsovii</name>
    <dbReference type="NCBI Taxonomy" id="2053833"/>
    <lineage>
        <taxon>Bacteria</taxon>
        <taxon>Pseudomonadati</taxon>
        <taxon>Pseudomonadota</taxon>
        <taxon>Alphaproteobacteria</taxon>
        <taxon>Rhodospirillales</taxon>
        <taxon>Magnetospirillaceae</taxon>
        <taxon>Paramagnetospirillum</taxon>
    </lineage>
</organism>
<gene>
    <name evidence="2" type="ORF">CU669_00585</name>
</gene>
<reference evidence="2 3" key="1">
    <citation type="submission" date="2017-11" db="EMBL/GenBank/DDBJ databases">
        <title>Draft genome sequence of magnetotactic bacterium Magnetospirillum kuznetsovii LBB-42.</title>
        <authorList>
            <person name="Grouzdev D.S."/>
            <person name="Rysina M.S."/>
            <person name="Baslerov R.V."/>
            <person name="Koziaeva V."/>
        </authorList>
    </citation>
    <scope>NUCLEOTIDE SEQUENCE [LARGE SCALE GENOMIC DNA]</scope>
    <source>
        <strain evidence="2 3">LBB-42</strain>
    </source>
</reference>
<dbReference type="GO" id="GO:0004040">
    <property type="term" value="F:amidase activity"/>
    <property type="evidence" value="ECO:0007669"/>
    <property type="project" value="InterPro"/>
</dbReference>
<dbReference type="InterPro" id="IPR053195">
    <property type="entry name" value="Bax-like"/>
</dbReference>
<protein>
    <recommendedName>
        <fullName evidence="1">Mannosyl-glycoprotein endo-beta-N-acetylglucosamidase-like domain-containing protein</fullName>
    </recommendedName>
</protein>
<dbReference type="Gene3D" id="1.10.530.10">
    <property type="match status" value="1"/>
</dbReference>